<organism evidence="6 7">
    <name type="scientific">Pleomorphomonas carboxyditropha</name>
    <dbReference type="NCBI Taxonomy" id="2023338"/>
    <lineage>
        <taxon>Bacteria</taxon>
        <taxon>Pseudomonadati</taxon>
        <taxon>Pseudomonadota</taxon>
        <taxon>Alphaproteobacteria</taxon>
        <taxon>Hyphomicrobiales</taxon>
        <taxon>Pleomorphomonadaceae</taxon>
        <taxon>Pleomorphomonas</taxon>
    </lineage>
</organism>
<accession>A0A2G9X233</accession>
<dbReference type="Proteomes" id="UP000231070">
    <property type="component" value="Unassembled WGS sequence"/>
</dbReference>
<evidence type="ECO:0000259" key="4">
    <source>
        <dbReference type="Pfam" id="PF00370"/>
    </source>
</evidence>
<dbReference type="InterPro" id="IPR018485">
    <property type="entry name" value="FGGY_C"/>
</dbReference>
<feature type="domain" description="Carbohydrate kinase FGGY N-terminal" evidence="4">
    <location>
        <begin position="8"/>
        <end position="230"/>
    </location>
</feature>
<dbReference type="InterPro" id="IPR018484">
    <property type="entry name" value="FGGY_N"/>
</dbReference>
<proteinExistence type="inferred from homology"/>
<dbReference type="SUPFAM" id="SSF53067">
    <property type="entry name" value="Actin-like ATPase domain"/>
    <property type="match status" value="2"/>
</dbReference>
<dbReference type="Pfam" id="PF00370">
    <property type="entry name" value="FGGY_N"/>
    <property type="match status" value="1"/>
</dbReference>
<dbReference type="OrthoDB" id="8434698at2"/>
<evidence type="ECO:0000313" key="7">
    <source>
        <dbReference type="Proteomes" id="UP000231070"/>
    </source>
</evidence>
<dbReference type="Pfam" id="PF02782">
    <property type="entry name" value="FGGY_C"/>
    <property type="match status" value="1"/>
</dbReference>
<dbReference type="InterPro" id="IPR043129">
    <property type="entry name" value="ATPase_NBD"/>
</dbReference>
<dbReference type="InterPro" id="IPR000577">
    <property type="entry name" value="Carb_kinase_FGGY"/>
</dbReference>
<dbReference type="EMBL" id="NQVN01000002">
    <property type="protein sequence ID" value="PIP00411.1"/>
    <property type="molecule type" value="Genomic_DNA"/>
</dbReference>
<dbReference type="GO" id="GO:0005975">
    <property type="term" value="P:carbohydrate metabolic process"/>
    <property type="evidence" value="ECO:0007669"/>
    <property type="project" value="InterPro"/>
</dbReference>
<protein>
    <recommendedName>
        <fullName evidence="8">Carbohydrate kinase</fullName>
    </recommendedName>
</protein>
<dbReference type="Gene3D" id="3.30.420.40">
    <property type="match status" value="2"/>
</dbReference>
<reference evidence="6 7" key="1">
    <citation type="submission" date="2017-08" db="EMBL/GenBank/DDBJ databases">
        <title>Pleomorphomonas carboxidotrophicus sp. nov., a new mesophilic hydrogenogenic carboxidotroph.</title>
        <authorList>
            <person name="Esquivel-Elizondo S."/>
            <person name="Krajmalnik-Brown R."/>
            <person name="Maldonado J."/>
        </authorList>
    </citation>
    <scope>NUCLEOTIDE SEQUENCE [LARGE SCALE GENOMIC DNA]</scope>
    <source>
        <strain evidence="6 7">SVCO-16</strain>
    </source>
</reference>
<dbReference type="AlphaFoldDB" id="A0A2G9X233"/>
<comment type="similarity">
    <text evidence="1">Belongs to the FGGY kinase family.</text>
</comment>
<dbReference type="InterPro" id="IPR050406">
    <property type="entry name" value="FGGY_Carb_Kinase"/>
</dbReference>
<name>A0A2G9X233_9HYPH</name>
<evidence type="ECO:0000313" key="6">
    <source>
        <dbReference type="EMBL" id="PIP00411.1"/>
    </source>
</evidence>
<gene>
    <name evidence="6" type="ORF">CJ014_06680</name>
</gene>
<evidence type="ECO:0000256" key="2">
    <source>
        <dbReference type="ARBA" id="ARBA00022679"/>
    </source>
</evidence>
<evidence type="ECO:0008006" key="8">
    <source>
        <dbReference type="Google" id="ProtNLM"/>
    </source>
</evidence>
<evidence type="ECO:0000256" key="3">
    <source>
        <dbReference type="ARBA" id="ARBA00022777"/>
    </source>
</evidence>
<evidence type="ECO:0000259" key="5">
    <source>
        <dbReference type="Pfam" id="PF02782"/>
    </source>
</evidence>
<dbReference type="GO" id="GO:0016301">
    <property type="term" value="F:kinase activity"/>
    <property type="evidence" value="ECO:0007669"/>
    <property type="project" value="UniProtKB-KW"/>
</dbReference>
<dbReference type="PIRSF" id="PIRSF000538">
    <property type="entry name" value="GlpK"/>
    <property type="match status" value="1"/>
</dbReference>
<keyword evidence="3" id="KW-0418">Kinase</keyword>
<keyword evidence="2" id="KW-0808">Transferase</keyword>
<feature type="domain" description="Carbohydrate kinase FGGY C-terminal" evidence="5">
    <location>
        <begin position="243"/>
        <end position="425"/>
    </location>
</feature>
<evidence type="ECO:0000256" key="1">
    <source>
        <dbReference type="ARBA" id="ARBA00009156"/>
    </source>
</evidence>
<keyword evidence="7" id="KW-1185">Reference proteome</keyword>
<dbReference type="PANTHER" id="PTHR43095">
    <property type="entry name" value="SUGAR KINASE"/>
    <property type="match status" value="1"/>
</dbReference>
<comment type="caution">
    <text evidence="6">The sequence shown here is derived from an EMBL/GenBank/DDBJ whole genome shotgun (WGS) entry which is preliminary data.</text>
</comment>
<sequence length="472" mass="48481">MTQAMKLIGIDIGTSSVKAVRIRADGGVVVEAAVSKPYAEGGAPTRDPGLWARLAEAALSVLADGEIIAAIGFTGQMHALVAVAADGALAAPVRLWLDMDGAPDLEAFVAAYPGSFASDTGNIPLPDFTLAKWLWARRLDPSLALKTARLYCAKDYVRAALDPSAPFVVDRNEATGMQVFDPFADRWHRDILDKAGLPRAALPEPVPAASAAGAWRGIPLVVGVGDQAAAARAIGALIPGVASLSLGTSGVLSIPLMKSALPASWDGAFHLFPTGFDDNYQVIGTVPAFGATLRWLQTLFDRSMAELDAAAAGLPIGDGRALFVPYLAGAGAPHPDHGLAGSLSGLTVGTDLAGIVRAVYDGLAQELAAIAQEAAAIGAPTDAVVLSGGATHLPGLVATLAAFLPSECRLVDAAEASAVGAALAALDHLEPANRLCLSTAAAPRARPLALRDDWRRARESALAGSDFHQKGR</sequence>